<keyword evidence="2" id="KW-1185">Reference proteome</keyword>
<evidence type="ECO:0000313" key="2">
    <source>
        <dbReference type="Proteomes" id="UP000193920"/>
    </source>
</evidence>
<dbReference type="Pfam" id="PF12796">
    <property type="entry name" value="Ank_2"/>
    <property type="match status" value="1"/>
</dbReference>
<protein>
    <submittedName>
        <fullName evidence="1">Uncharacterized protein</fullName>
    </submittedName>
</protein>
<dbReference type="Proteomes" id="UP000193920">
    <property type="component" value="Unassembled WGS sequence"/>
</dbReference>
<dbReference type="STRING" id="1754190.A0A1Y2CI57"/>
<comment type="caution">
    <text evidence="1">The sequence shown here is derived from an EMBL/GenBank/DDBJ whole genome shotgun (WGS) entry which is preliminary data.</text>
</comment>
<dbReference type="EMBL" id="MCOG01000106">
    <property type="protein sequence ID" value="ORY46719.1"/>
    <property type="molecule type" value="Genomic_DNA"/>
</dbReference>
<dbReference type="SUPFAM" id="SSF48403">
    <property type="entry name" value="Ankyrin repeat"/>
    <property type="match status" value="1"/>
</dbReference>
<organism evidence="1 2">
    <name type="scientific">Neocallimastix californiae</name>
    <dbReference type="NCBI Taxonomy" id="1754190"/>
    <lineage>
        <taxon>Eukaryota</taxon>
        <taxon>Fungi</taxon>
        <taxon>Fungi incertae sedis</taxon>
        <taxon>Chytridiomycota</taxon>
        <taxon>Chytridiomycota incertae sedis</taxon>
        <taxon>Neocallimastigomycetes</taxon>
        <taxon>Neocallimastigales</taxon>
        <taxon>Neocallimastigaceae</taxon>
        <taxon>Neocallimastix</taxon>
    </lineage>
</organism>
<accession>A0A1Y2CI57</accession>
<dbReference type="Gene3D" id="1.25.40.20">
    <property type="entry name" value="Ankyrin repeat-containing domain"/>
    <property type="match status" value="1"/>
</dbReference>
<dbReference type="InterPro" id="IPR036770">
    <property type="entry name" value="Ankyrin_rpt-contain_sf"/>
</dbReference>
<proteinExistence type="predicted"/>
<evidence type="ECO:0000313" key="1">
    <source>
        <dbReference type="EMBL" id="ORY46719.1"/>
    </source>
</evidence>
<gene>
    <name evidence="1" type="ORF">LY90DRAFT_11693</name>
</gene>
<reference evidence="1 2" key="1">
    <citation type="submission" date="2016-08" db="EMBL/GenBank/DDBJ databases">
        <title>A Parts List for Fungal Cellulosomes Revealed by Comparative Genomics.</title>
        <authorList>
            <consortium name="DOE Joint Genome Institute"/>
            <person name="Haitjema C.H."/>
            <person name="Gilmore S.P."/>
            <person name="Henske J.K."/>
            <person name="Solomon K.V."/>
            <person name="De Groot R."/>
            <person name="Kuo A."/>
            <person name="Mondo S.J."/>
            <person name="Salamov A.A."/>
            <person name="Labutti K."/>
            <person name="Zhao Z."/>
            <person name="Chiniquy J."/>
            <person name="Barry K."/>
            <person name="Brewer H.M."/>
            <person name="Purvine S.O."/>
            <person name="Wright A.T."/>
            <person name="Boxma B."/>
            <person name="Van Alen T."/>
            <person name="Hackstein J.H."/>
            <person name="Baker S.E."/>
            <person name="Grigoriev I.V."/>
            <person name="O'Malley M.A."/>
        </authorList>
    </citation>
    <scope>NUCLEOTIDE SEQUENCE [LARGE SCALE GENOMIC DNA]</scope>
    <source>
        <strain evidence="1 2">G1</strain>
    </source>
</reference>
<dbReference type="OrthoDB" id="10428664at2759"/>
<sequence>MSNPVKKRNIISKEYNDYNDNGHTSKRLKTETNNQENNKYITSSKIKELMKNSNFEELKNIFNISKFYDNEFIKWLLILYKNKTPIKNLNYEISKDKYKIIVDYEKEDNFYNKSNYIIEKGNINLIKYLVEHGVDINKVVYKNGKTILFDACESENKDLVEYLVDSCEIKRKACDVWNDYKNEVFDDTAKFDDFLREVFVGRYHDDACITKLLLEYHMHLAELYMQEASGRLENKNGLGFEEEKGVLSQRAFLVCMAARSTDPSNFDISPKGKKLSNIYMHMFKLSGSMELERSSITIETKKKLEKLRCPFDIGIVAQMSEAYAYARKNCVLLSSYIWFFFYKNKIVCRRNQVI</sequence>
<dbReference type="AlphaFoldDB" id="A0A1Y2CI57"/>
<name>A0A1Y2CI57_9FUNG</name>
<dbReference type="InterPro" id="IPR002110">
    <property type="entry name" value="Ankyrin_rpt"/>
</dbReference>